<proteinExistence type="predicted"/>
<dbReference type="EMBL" id="LAZR01001781">
    <property type="protein sequence ID" value="KKN39138.1"/>
    <property type="molecule type" value="Genomic_DNA"/>
</dbReference>
<name>A0A0F9TCB6_9ZZZZ</name>
<evidence type="ECO:0000256" key="1">
    <source>
        <dbReference type="SAM" id="MobiDB-lite"/>
    </source>
</evidence>
<gene>
    <name evidence="2" type="ORF">LCGC14_0746580</name>
</gene>
<feature type="region of interest" description="Disordered" evidence="1">
    <location>
        <begin position="55"/>
        <end position="77"/>
    </location>
</feature>
<sequence length="77" mass="8860">MNKNIYQVADTKTRKIIDVGFASREEAKVIRNELNEKHESVSTDDGRARFVVARGVDHPHGPTDGIDHGYRIKTRRW</sequence>
<organism evidence="2">
    <name type="scientific">marine sediment metagenome</name>
    <dbReference type="NCBI Taxonomy" id="412755"/>
    <lineage>
        <taxon>unclassified sequences</taxon>
        <taxon>metagenomes</taxon>
        <taxon>ecological metagenomes</taxon>
    </lineage>
</organism>
<dbReference type="AlphaFoldDB" id="A0A0F9TCB6"/>
<feature type="compositionally biased region" description="Basic and acidic residues" evidence="1">
    <location>
        <begin position="55"/>
        <end position="70"/>
    </location>
</feature>
<comment type="caution">
    <text evidence="2">The sequence shown here is derived from an EMBL/GenBank/DDBJ whole genome shotgun (WGS) entry which is preliminary data.</text>
</comment>
<evidence type="ECO:0000313" key="2">
    <source>
        <dbReference type="EMBL" id="KKN39138.1"/>
    </source>
</evidence>
<protein>
    <submittedName>
        <fullName evidence="2">Uncharacterized protein</fullName>
    </submittedName>
</protein>
<reference evidence="2" key="1">
    <citation type="journal article" date="2015" name="Nature">
        <title>Complex archaea that bridge the gap between prokaryotes and eukaryotes.</title>
        <authorList>
            <person name="Spang A."/>
            <person name="Saw J.H."/>
            <person name="Jorgensen S.L."/>
            <person name="Zaremba-Niedzwiedzka K."/>
            <person name="Martijn J."/>
            <person name="Lind A.E."/>
            <person name="van Eijk R."/>
            <person name="Schleper C."/>
            <person name="Guy L."/>
            <person name="Ettema T.J."/>
        </authorList>
    </citation>
    <scope>NUCLEOTIDE SEQUENCE</scope>
</reference>
<accession>A0A0F9TCB6</accession>